<sequence>MSLFTKNSSSNTTASNPIKMIKDKVTNWWQRDVYGVDDPPPIQRIIVTTVELAATIGIMYFFENGTKLLEKLPSEHP</sequence>
<evidence type="ECO:0000313" key="1">
    <source>
        <dbReference type="EMBL" id="KAK8893202.1"/>
    </source>
</evidence>
<dbReference type="EMBL" id="JAPFFF010000003">
    <property type="protein sequence ID" value="KAK8893202.1"/>
    <property type="molecule type" value="Genomic_DNA"/>
</dbReference>
<organism evidence="1 2">
    <name type="scientific">Tritrichomonas musculus</name>
    <dbReference type="NCBI Taxonomy" id="1915356"/>
    <lineage>
        <taxon>Eukaryota</taxon>
        <taxon>Metamonada</taxon>
        <taxon>Parabasalia</taxon>
        <taxon>Tritrichomonadida</taxon>
        <taxon>Tritrichomonadidae</taxon>
        <taxon>Tritrichomonas</taxon>
    </lineage>
</organism>
<keyword evidence="2" id="KW-1185">Reference proteome</keyword>
<reference evidence="1 2" key="1">
    <citation type="submission" date="2024-04" db="EMBL/GenBank/DDBJ databases">
        <title>Tritrichomonas musculus Genome.</title>
        <authorList>
            <person name="Alves-Ferreira E."/>
            <person name="Grigg M."/>
            <person name="Lorenzi H."/>
            <person name="Galac M."/>
        </authorList>
    </citation>
    <scope>NUCLEOTIDE SEQUENCE [LARGE SCALE GENOMIC DNA]</scope>
    <source>
        <strain evidence="1 2">EAF2021</strain>
    </source>
</reference>
<name>A0ABR2KQL4_9EUKA</name>
<dbReference type="Proteomes" id="UP001470230">
    <property type="component" value="Unassembled WGS sequence"/>
</dbReference>
<gene>
    <name evidence="1" type="ORF">M9Y10_021618</name>
</gene>
<protein>
    <submittedName>
        <fullName evidence="1">Uncharacterized protein</fullName>
    </submittedName>
</protein>
<proteinExistence type="predicted"/>
<evidence type="ECO:0000313" key="2">
    <source>
        <dbReference type="Proteomes" id="UP001470230"/>
    </source>
</evidence>
<accession>A0ABR2KQL4</accession>
<comment type="caution">
    <text evidence="1">The sequence shown here is derived from an EMBL/GenBank/DDBJ whole genome shotgun (WGS) entry which is preliminary data.</text>
</comment>